<protein>
    <recommendedName>
        <fullName evidence="3">CCHC-type domain-containing protein</fullName>
    </recommendedName>
</protein>
<evidence type="ECO:0000313" key="5">
    <source>
        <dbReference type="Proteomes" id="UP000825935"/>
    </source>
</evidence>
<keyword evidence="2" id="KW-0175">Coiled coil</keyword>
<gene>
    <name evidence="4" type="ORF">KP509_13G092000</name>
</gene>
<dbReference type="GO" id="GO:0008270">
    <property type="term" value="F:zinc ion binding"/>
    <property type="evidence" value="ECO:0007669"/>
    <property type="project" value="UniProtKB-KW"/>
</dbReference>
<keyword evidence="1" id="KW-0862">Zinc</keyword>
<organism evidence="4 5">
    <name type="scientific">Ceratopteris richardii</name>
    <name type="common">Triangle waterfern</name>
    <dbReference type="NCBI Taxonomy" id="49495"/>
    <lineage>
        <taxon>Eukaryota</taxon>
        <taxon>Viridiplantae</taxon>
        <taxon>Streptophyta</taxon>
        <taxon>Embryophyta</taxon>
        <taxon>Tracheophyta</taxon>
        <taxon>Polypodiopsida</taxon>
        <taxon>Polypodiidae</taxon>
        <taxon>Polypodiales</taxon>
        <taxon>Pteridineae</taxon>
        <taxon>Pteridaceae</taxon>
        <taxon>Parkerioideae</taxon>
        <taxon>Ceratopteris</taxon>
    </lineage>
</organism>
<feature type="domain" description="CCHC-type" evidence="3">
    <location>
        <begin position="218"/>
        <end position="231"/>
    </location>
</feature>
<sequence length="377" mass="43188">MTRVKLLVSRLPHNPGDFLVKKWVEKALPKTSQQKLRELLQADASLEEFEAAASRIKATRVQFKEHEGTDEFTSDPLAQLRRELEALKLQKTLQEEKVAWQGRDEALALLRQELEELRTQKEVKTSIWCTLCKKSGHSSQDCPERLVCQFCGKPRHEARDCYFLKGMQTNWVSPSVSVHQPLLPTPRFQVESMYTTLQVNPSNERKPPFRRRARPIMCYRCGEYGHFQGKCSLPEGSPPCRFCPDTMDHYSKDCPKKKASTSGSAPSYHVNVISVDKGKQPAIHSSKREESSTLKYPGTQFSPVHSQWHLSEKEDPNGCDAPGKYGRFVSSKKVDPFFKNGQVEQVDLKEEQVTTKFDQFCKVQQVDLKEEQVTKKI</sequence>
<reference evidence="4" key="1">
    <citation type="submission" date="2021-08" db="EMBL/GenBank/DDBJ databases">
        <title>WGS assembly of Ceratopteris richardii.</title>
        <authorList>
            <person name="Marchant D.B."/>
            <person name="Chen G."/>
            <person name="Jenkins J."/>
            <person name="Shu S."/>
            <person name="Leebens-Mack J."/>
            <person name="Grimwood J."/>
            <person name="Schmutz J."/>
            <person name="Soltis P."/>
            <person name="Soltis D."/>
            <person name="Chen Z.-H."/>
        </authorList>
    </citation>
    <scope>NUCLEOTIDE SEQUENCE</scope>
    <source>
        <strain evidence="4">Whitten #5841</strain>
        <tissue evidence="4">Leaf</tissue>
    </source>
</reference>
<accession>A0A8T2TFT2</accession>
<keyword evidence="1" id="KW-0479">Metal-binding</keyword>
<dbReference type="OrthoDB" id="8026949at2759"/>
<keyword evidence="1" id="KW-0863">Zinc-finger</keyword>
<dbReference type="SMART" id="SM00343">
    <property type="entry name" value="ZnF_C2HC"/>
    <property type="match status" value="4"/>
</dbReference>
<comment type="caution">
    <text evidence="4">The sequence shown here is derived from an EMBL/GenBank/DDBJ whole genome shotgun (WGS) entry which is preliminary data.</text>
</comment>
<feature type="domain" description="CCHC-type" evidence="3">
    <location>
        <begin position="129"/>
        <end position="144"/>
    </location>
</feature>
<evidence type="ECO:0000313" key="4">
    <source>
        <dbReference type="EMBL" id="KAH7422127.1"/>
    </source>
</evidence>
<feature type="coiled-coil region" evidence="2">
    <location>
        <begin position="77"/>
        <end position="127"/>
    </location>
</feature>
<dbReference type="EMBL" id="CM035418">
    <property type="protein sequence ID" value="KAH7422127.1"/>
    <property type="molecule type" value="Genomic_DNA"/>
</dbReference>
<dbReference type="PANTHER" id="PTHR47103:SF5">
    <property type="entry name" value="DNA-BINDING PROTEIN HEXBP-LIKE"/>
    <property type="match status" value="1"/>
</dbReference>
<proteinExistence type="predicted"/>
<evidence type="ECO:0000256" key="2">
    <source>
        <dbReference type="SAM" id="Coils"/>
    </source>
</evidence>
<dbReference type="PROSITE" id="PS50158">
    <property type="entry name" value="ZF_CCHC"/>
    <property type="match status" value="2"/>
</dbReference>
<name>A0A8T2TFT2_CERRI</name>
<evidence type="ECO:0000259" key="3">
    <source>
        <dbReference type="PROSITE" id="PS50158"/>
    </source>
</evidence>
<dbReference type="InterPro" id="IPR036875">
    <property type="entry name" value="Znf_CCHC_sf"/>
</dbReference>
<evidence type="ECO:0000256" key="1">
    <source>
        <dbReference type="PROSITE-ProRule" id="PRU00047"/>
    </source>
</evidence>
<dbReference type="InterPro" id="IPR001878">
    <property type="entry name" value="Znf_CCHC"/>
</dbReference>
<dbReference type="Proteomes" id="UP000825935">
    <property type="component" value="Chromosome 13"/>
</dbReference>
<dbReference type="GO" id="GO:0003676">
    <property type="term" value="F:nucleic acid binding"/>
    <property type="evidence" value="ECO:0007669"/>
    <property type="project" value="InterPro"/>
</dbReference>
<dbReference type="AlphaFoldDB" id="A0A8T2TFT2"/>
<keyword evidence="5" id="KW-1185">Reference proteome</keyword>
<dbReference type="SUPFAM" id="SSF57756">
    <property type="entry name" value="Retrovirus zinc finger-like domains"/>
    <property type="match status" value="2"/>
</dbReference>
<dbReference type="Gene3D" id="4.10.60.10">
    <property type="entry name" value="Zinc finger, CCHC-type"/>
    <property type="match status" value="2"/>
</dbReference>
<dbReference type="PANTHER" id="PTHR47103">
    <property type="entry name" value="DNA-BINDING PROTEIN"/>
    <property type="match status" value="1"/>
</dbReference>